<protein>
    <submittedName>
        <fullName evidence="6">Sarcosine oxidase</fullName>
    </submittedName>
</protein>
<dbReference type="EMBL" id="MSTI01000074">
    <property type="protein sequence ID" value="OLV18193.1"/>
    <property type="molecule type" value="Genomic_DNA"/>
</dbReference>
<keyword evidence="4" id="KW-0560">Oxidoreductase</keyword>
<keyword evidence="7" id="KW-1185">Reference proteome</keyword>
<evidence type="ECO:0000256" key="1">
    <source>
        <dbReference type="ARBA" id="ARBA00001974"/>
    </source>
</evidence>
<dbReference type="OrthoDB" id="9794226at2"/>
<gene>
    <name evidence="6" type="ORF">BOO71_0006628</name>
</gene>
<keyword evidence="3" id="KW-0274">FAD</keyword>
<sequence>MKQHVQHLVIGAGAAGSAAAHALARRGQDVLLLEQFQIGHGRGSSFGPSRIFRLAYEEPDYAGLAQAALTSWRALESESGERLYWRTGGLDLGPAGTPSLEAVHASLSALDAAPERLSRRELARRYPQWQVPPDWEAVYSPEAGIVSPQITLRVLTDLARQHGARVLEGVATLEIEPGQQPAVRTSAGVVTCDHLIVAAGAWLPRLVPGLQPSLSVTLAASSFYRPDDLAAFQPERFPVFITHDDEFQAYGFPAFGVPGVKIGVDVVRPVTSGDDRTFEVPPQVSEASDTFMRRYLPGASAVMERQTCLITRAPGGDFILALHPDCPQITLASPCSGHGFKFTPLLGELLAAHALGERHPWHLPRFALPPQAMRQTAEQQPLPGGL</sequence>
<dbReference type="GO" id="GO:0008115">
    <property type="term" value="F:sarcosine oxidase activity"/>
    <property type="evidence" value="ECO:0007669"/>
    <property type="project" value="TreeGrafter"/>
</dbReference>
<dbReference type="Pfam" id="PF01266">
    <property type="entry name" value="DAO"/>
    <property type="match status" value="1"/>
</dbReference>
<keyword evidence="2" id="KW-0285">Flavoprotein</keyword>
<dbReference type="NCBIfam" id="NF008425">
    <property type="entry name" value="PRK11259.1"/>
    <property type="match status" value="1"/>
</dbReference>
<proteinExistence type="predicted"/>
<evidence type="ECO:0000256" key="3">
    <source>
        <dbReference type="ARBA" id="ARBA00022827"/>
    </source>
</evidence>
<organism evidence="6 7">
    <name type="scientific">Deinococcus marmoris</name>
    <dbReference type="NCBI Taxonomy" id="249408"/>
    <lineage>
        <taxon>Bacteria</taxon>
        <taxon>Thermotogati</taxon>
        <taxon>Deinococcota</taxon>
        <taxon>Deinococci</taxon>
        <taxon>Deinococcales</taxon>
        <taxon>Deinococcaceae</taxon>
        <taxon>Deinococcus</taxon>
    </lineage>
</organism>
<evidence type="ECO:0000259" key="5">
    <source>
        <dbReference type="Pfam" id="PF01266"/>
    </source>
</evidence>
<dbReference type="PANTHER" id="PTHR10961">
    <property type="entry name" value="PEROXISOMAL SARCOSINE OXIDASE"/>
    <property type="match status" value="1"/>
</dbReference>
<accession>A0A1U7NZ47</accession>
<comment type="cofactor">
    <cofactor evidence="1">
        <name>FAD</name>
        <dbReference type="ChEBI" id="CHEBI:57692"/>
    </cofactor>
</comment>
<name>A0A1U7NZ47_9DEIO</name>
<evidence type="ECO:0000256" key="2">
    <source>
        <dbReference type="ARBA" id="ARBA00022630"/>
    </source>
</evidence>
<feature type="domain" description="FAD dependent oxidoreductase" evidence="5">
    <location>
        <begin position="8"/>
        <end position="352"/>
    </location>
</feature>
<evidence type="ECO:0000256" key="4">
    <source>
        <dbReference type="ARBA" id="ARBA00023002"/>
    </source>
</evidence>
<dbReference type="InterPro" id="IPR045170">
    <property type="entry name" value="MTOX"/>
</dbReference>
<dbReference type="SUPFAM" id="SSF54373">
    <property type="entry name" value="FAD-linked reductases, C-terminal domain"/>
    <property type="match status" value="1"/>
</dbReference>
<evidence type="ECO:0000313" key="7">
    <source>
        <dbReference type="Proteomes" id="UP000186607"/>
    </source>
</evidence>
<dbReference type="GO" id="GO:0050660">
    <property type="term" value="F:flavin adenine dinucleotide binding"/>
    <property type="evidence" value="ECO:0007669"/>
    <property type="project" value="InterPro"/>
</dbReference>
<dbReference type="Proteomes" id="UP000186607">
    <property type="component" value="Unassembled WGS sequence"/>
</dbReference>
<comment type="caution">
    <text evidence="6">The sequence shown here is derived from an EMBL/GenBank/DDBJ whole genome shotgun (WGS) entry which is preliminary data.</text>
</comment>
<dbReference type="RefSeq" id="WP_075832376.1">
    <property type="nucleotide sequence ID" value="NZ_MSTI01000074.1"/>
</dbReference>
<evidence type="ECO:0000313" key="6">
    <source>
        <dbReference type="EMBL" id="OLV18193.1"/>
    </source>
</evidence>
<dbReference type="STRING" id="249408.BOO71_0006628"/>
<dbReference type="Gene3D" id="3.50.50.60">
    <property type="entry name" value="FAD/NAD(P)-binding domain"/>
    <property type="match status" value="1"/>
</dbReference>
<dbReference type="eggNOG" id="COG0665">
    <property type="taxonomic scope" value="Bacteria"/>
</dbReference>
<dbReference type="PANTHER" id="PTHR10961:SF7">
    <property type="entry name" value="FAD DEPENDENT OXIDOREDUCTASE DOMAIN-CONTAINING PROTEIN"/>
    <property type="match status" value="1"/>
</dbReference>
<dbReference type="InterPro" id="IPR006076">
    <property type="entry name" value="FAD-dep_OxRdtase"/>
</dbReference>
<dbReference type="Gene3D" id="3.30.9.10">
    <property type="entry name" value="D-Amino Acid Oxidase, subunit A, domain 2"/>
    <property type="match status" value="1"/>
</dbReference>
<dbReference type="AlphaFoldDB" id="A0A1U7NZ47"/>
<reference evidence="6 7" key="1">
    <citation type="submission" date="2017-01" db="EMBL/GenBank/DDBJ databases">
        <title>Genome Analysis of Deinococcus marmoris KOPRI26562.</title>
        <authorList>
            <person name="Kim J.H."/>
            <person name="Oh H.-M."/>
        </authorList>
    </citation>
    <scope>NUCLEOTIDE SEQUENCE [LARGE SCALE GENOMIC DNA]</scope>
    <source>
        <strain evidence="6 7">KOPRI26562</strain>
    </source>
</reference>
<dbReference type="SUPFAM" id="SSF51905">
    <property type="entry name" value="FAD/NAD(P)-binding domain"/>
    <property type="match status" value="1"/>
</dbReference>
<dbReference type="InterPro" id="IPR036188">
    <property type="entry name" value="FAD/NAD-bd_sf"/>
</dbReference>